<dbReference type="RefSeq" id="WP_110034113.1">
    <property type="nucleotide sequence ID" value="NZ_QGTR01000006.1"/>
</dbReference>
<dbReference type="GO" id="GO:0016787">
    <property type="term" value="F:hydrolase activity"/>
    <property type="evidence" value="ECO:0007669"/>
    <property type="project" value="UniProtKB-KW"/>
</dbReference>
<dbReference type="CDD" id="cd16833">
    <property type="entry name" value="YfiH"/>
    <property type="match status" value="1"/>
</dbReference>
<protein>
    <recommendedName>
        <fullName evidence="10">Purine nucleoside phosphorylase</fullName>
    </recommendedName>
</protein>
<dbReference type="InterPro" id="IPR038371">
    <property type="entry name" value="Cu_polyphenol_OxRdtase_sf"/>
</dbReference>
<evidence type="ECO:0000313" key="12">
    <source>
        <dbReference type="Proteomes" id="UP000246352"/>
    </source>
</evidence>
<dbReference type="AlphaFoldDB" id="A0A317PEQ5"/>
<dbReference type="Proteomes" id="UP000246352">
    <property type="component" value="Unassembled WGS sequence"/>
</dbReference>
<comment type="caution">
    <text evidence="11">The sequence shown here is derived from an EMBL/GenBank/DDBJ whole genome shotgun (WGS) entry which is preliminary data.</text>
</comment>
<dbReference type="NCBIfam" id="TIGR00726">
    <property type="entry name" value="peptidoglycan editing factor PgeF"/>
    <property type="match status" value="1"/>
</dbReference>
<comment type="similarity">
    <text evidence="2 10">Belongs to the purine nucleoside phosphorylase YfiH/LACC1 family.</text>
</comment>
<dbReference type="GO" id="GO:0017061">
    <property type="term" value="F:S-methyl-5-thioadenosine phosphorylase activity"/>
    <property type="evidence" value="ECO:0007669"/>
    <property type="project" value="UniProtKB-EC"/>
</dbReference>
<evidence type="ECO:0000256" key="9">
    <source>
        <dbReference type="ARBA" id="ARBA00049893"/>
    </source>
</evidence>
<keyword evidence="12" id="KW-1185">Reference proteome</keyword>
<dbReference type="PANTHER" id="PTHR30616:SF2">
    <property type="entry name" value="PURINE NUCLEOSIDE PHOSPHORYLASE LACC1"/>
    <property type="match status" value="1"/>
</dbReference>
<evidence type="ECO:0000256" key="8">
    <source>
        <dbReference type="ARBA" id="ARBA00048968"/>
    </source>
</evidence>
<evidence type="ECO:0000256" key="10">
    <source>
        <dbReference type="RuleBase" id="RU361274"/>
    </source>
</evidence>
<proteinExistence type="inferred from homology"/>
<sequence>MATASGPVPTRSTLLTEAERSAPIAHGFFSRQGGVSEGIYDSLNVGLGSADDRERVLENRALISRWFALPADRLITVHQVHSPRVHVVTYDNRGERPEADAMVTRDRGLVLGVLSADCGPVLFADAGNGVIGATHAGWRGALDGVLENTVEAMIGLGAERASIVACLGPSISQPNYEVGPEFIDRFLARDADHGQWFSRAERPGHALFDLRGMTLARLQAAGLQAEMIDACTYDGEDAWFSYRRTTHRRETDYGRQISAITLRENDNGTAL</sequence>
<dbReference type="OrthoDB" id="4279at2"/>
<keyword evidence="6" id="KW-0862">Zinc</keyword>
<organism evidence="11 12">
    <name type="scientific">Hoeflea marina</name>
    <dbReference type="NCBI Taxonomy" id="274592"/>
    <lineage>
        <taxon>Bacteria</taxon>
        <taxon>Pseudomonadati</taxon>
        <taxon>Pseudomonadota</taxon>
        <taxon>Alphaproteobacteria</taxon>
        <taxon>Hyphomicrobiales</taxon>
        <taxon>Rhizobiaceae</taxon>
        <taxon>Hoeflea</taxon>
    </lineage>
</organism>
<reference evidence="11 12" key="1">
    <citation type="submission" date="2018-05" db="EMBL/GenBank/DDBJ databases">
        <title>Genomic Encyclopedia of Type Strains, Phase IV (KMG-IV): sequencing the most valuable type-strain genomes for metagenomic binning, comparative biology and taxonomic classification.</title>
        <authorList>
            <person name="Goeker M."/>
        </authorList>
    </citation>
    <scope>NUCLEOTIDE SEQUENCE [LARGE SCALE GENOMIC DNA]</scope>
    <source>
        <strain evidence="11 12">DSM 16791</strain>
    </source>
</reference>
<dbReference type="InterPro" id="IPR011324">
    <property type="entry name" value="Cytotoxic_necrot_fac-like_cat"/>
</dbReference>
<name>A0A317PEQ5_9HYPH</name>
<evidence type="ECO:0000256" key="3">
    <source>
        <dbReference type="ARBA" id="ARBA00022679"/>
    </source>
</evidence>
<keyword evidence="5" id="KW-0378">Hydrolase</keyword>
<dbReference type="PANTHER" id="PTHR30616">
    <property type="entry name" value="UNCHARACTERIZED PROTEIN YFIH"/>
    <property type="match status" value="1"/>
</dbReference>
<comment type="catalytic activity">
    <reaction evidence="8">
        <text>adenosine + phosphate = alpha-D-ribose 1-phosphate + adenine</text>
        <dbReference type="Rhea" id="RHEA:27642"/>
        <dbReference type="ChEBI" id="CHEBI:16335"/>
        <dbReference type="ChEBI" id="CHEBI:16708"/>
        <dbReference type="ChEBI" id="CHEBI:43474"/>
        <dbReference type="ChEBI" id="CHEBI:57720"/>
        <dbReference type="EC" id="2.4.2.1"/>
    </reaction>
    <physiologicalReaction direction="left-to-right" evidence="8">
        <dbReference type="Rhea" id="RHEA:27643"/>
    </physiologicalReaction>
</comment>
<dbReference type="EMBL" id="QGTR01000006">
    <property type="protein sequence ID" value="PWV97606.1"/>
    <property type="molecule type" value="Genomic_DNA"/>
</dbReference>
<evidence type="ECO:0000256" key="4">
    <source>
        <dbReference type="ARBA" id="ARBA00022723"/>
    </source>
</evidence>
<keyword evidence="3" id="KW-0808">Transferase</keyword>
<evidence type="ECO:0000256" key="2">
    <source>
        <dbReference type="ARBA" id="ARBA00007353"/>
    </source>
</evidence>
<dbReference type="Gene3D" id="3.60.140.10">
    <property type="entry name" value="CNF1/YfiH-like putative cysteine hydrolases"/>
    <property type="match status" value="1"/>
</dbReference>
<dbReference type="GO" id="GO:0005507">
    <property type="term" value="F:copper ion binding"/>
    <property type="evidence" value="ECO:0007669"/>
    <property type="project" value="TreeGrafter"/>
</dbReference>
<dbReference type="Pfam" id="PF02578">
    <property type="entry name" value="Cu-oxidase_4"/>
    <property type="match status" value="1"/>
</dbReference>
<comment type="catalytic activity">
    <reaction evidence="7">
        <text>adenosine + H2O + H(+) = inosine + NH4(+)</text>
        <dbReference type="Rhea" id="RHEA:24408"/>
        <dbReference type="ChEBI" id="CHEBI:15377"/>
        <dbReference type="ChEBI" id="CHEBI:15378"/>
        <dbReference type="ChEBI" id="CHEBI:16335"/>
        <dbReference type="ChEBI" id="CHEBI:17596"/>
        <dbReference type="ChEBI" id="CHEBI:28938"/>
        <dbReference type="EC" id="3.5.4.4"/>
    </reaction>
    <physiologicalReaction direction="left-to-right" evidence="7">
        <dbReference type="Rhea" id="RHEA:24409"/>
    </physiologicalReaction>
</comment>
<evidence type="ECO:0000256" key="5">
    <source>
        <dbReference type="ARBA" id="ARBA00022801"/>
    </source>
</evidence>
<evidence type="ECO:0000256" key="7">
    <source>
        <dbReference type="ARBA" id="ARBA00047989"/>
    </source>
</evidence>
<dbReference type="InterPro" id="IPR003730">
    <property type="entry name" value="Cu_polyphenol_OxRdtase"/>
</dbReference>
<keyword evidence="4" id="KW-0479">Metal-binding</keyword>
<gene>
    <name evidence="11" type="ORF">DFR52_106129</name>
</gene>
<comment type="catalytic activity">
    <reaction evidence="9">
        <text>S-methyl-5'-thioadenosine + phosphate = 5-(methylsulfanyl)-alpha-D-ribose 1-phosphate + adenine</text>
        <dbReference type="Rhea" id="RHEA:11852"/>
        <dbReference type="ChEBI" id="CHEBI:16708"/>
        <dbReference type="ChEBI" id="CHEBI:17509"/>
        <dbReference type="ChEBI" id="CHEBI:43474"/>
        <dbReference type="ChEBI" id="CHEBI:58533"/>
        <dbReference type="EC" id="2.4.2.28"/>
    </reaction>
    <physiologicalReaction direction="left-to-right" evidence="9">
        <dbReference type="Rhea" id="RHEA:11853"/>
    </physiologicalReaction>
</comment>
<comment type="catalytic activity">
    <reaction evidence="1">
        <text>inosine + phosphate = alpha-D-ribose 1-phosphate + hypoxanthine</text>
        <dbReference type="Rhea" id="RHEA:27646"/>
        <dbReference type="ChEBI" id="CHEBI:17368"/>
        <dbReference type="ChEBI" id="CHEBI:17596"/>
        <dbReference type="ChEBI" id="CHEBI:43474"/>
        <dbReference type="ChEBI" id="CHEBI:57720"/>
        <dbReference type="EC" id="2.4.2.1"/>
    </reaction>
    <physiologicalReaction direction="left-to-right" evidence="1">
        <dbReference type="Rhea" id="RHEA:27647"/>
    </physiologicalReaction>
</comment>
<evidence type="ECO:0000256" key="1">
    <source>
        <dbReference type="ARBA" id="ARBA00000553"/>
    </source>
</evidence>
<evidence type="ECO:0000256" key="6">
    <source>
        <dbReference type="ARBA" id="ARBA00022833"/>
    </source>
</evidence>
<dbReference type="SUPFAM" id="SSF64438">
    <property type="entry name" value="CNF1/YfiH-like putative cysteine hydrolases"/>
    <property type="match status" value="1"/>
</dbReference>
<accession>A0A317PEQ5</accession>
<evidence type="ECO:0000313" key="11">
    <source>
        <dbReference type="EMBL" id="PWV97606.1"/>
    </source>
</evidence>